<protein>
    <submittedName>
        <fullName evidence="1">Uncharacterized protein</fullName>
    </submittedName>
</protein>
<proteinExistence type="predicted"/>
<reference evidence="1" key="1">
    <citation type="journal article" date="2015" name="Nature">
        <title>Complex archaea that bridge the gap between prokaryotes and eukaryotes.</title>
        <authorList>
            <person name="Spang A."/>
            <person name="Saw J.H."/>
            <person name="Jorgensen S.L."/>
            <person name="Zaremba-Niedzwiedzka K."/>
            <person name="Martijn J."/>
            <person name="Lind A.E."/>
            <person name="van Eijk R."/>
            <person name="Schleper C."/>
            <person name="Guy L."/>
            <person name="Ettema T.J."/>
        </authorList>
    </citation>
    <scope>NUCLEOTIDE SEQUENCE</scope>
</reference>
<evidence type="ECO:0000313" key="1">
    <source>
        <dbReference type="EMBL" id="KKM84640.1"/>
    </source>
</evidence>
<gene>
    <name evidence="1" type="ORF">LCGC14_1297130</name>
</gene>
<dbReference type="AlphaFoldDB" id="A0A0F9N797"/>
<name>A0A0F9N797_9ZZZZ</name>
<sequence length="308" mass="34243">MAISEATVKLVKYPPECIPDSWFGNVPIGAEFSPPVLDLRRFKPYISTLANIQTTQPAGFANVVMRARYDDIRIEENVAALLPSLVGAWRLRAENYLYLNFFGDALVNNYTTHYGVWVFPPTIAHKLLYGMPLTSSETAISEELGLKNTVEKGLLPLPLSSQIEREYHVTAEETHSRSITIAVAGTVYTIEILYPRKDEVIFLTKVAAAPGTTAQDIRLIIDRDDDSGYAQLRTYALSLAAGGEVECFIPALRELRLTTTSTVAPGAHLFRYTFQRIKLTNILRVRFGMVSEDEVPGDLFKKVKGGVV</sequence>
<comment type="caution">
    <text evidence="1">The sequence shown here is derived from an EMBL/GenBank/DDBJ whole genome shotgun (WGS) entry which is preliminary data.</text>
</comment>
<accession>A0A0F9N797</accession>
<dbReference type="EMBL" id="LAZR01007534">
    <property type="protein sequence ID" value="KKM84640.1"/>
    <property type="molecule type" value="Genomic_DNA"/>
</dbReference>
<organism evidence="1">
    <name type="scientific">marine sediment metagenome</name>
    <dbReference type="NCBI Taxonomy" id="412755"/>
    <lineage>
        <taxon>unclassified sequences</taxon>
        <taxon>metagenomes</taxon>
        <taxon>ecological metagenomes</taxon>
    </lineage>
</organism>